<evidence type="ECO:0000313" key="10">
    <source>
        <dbReference type="Proteomes" id="UP000192257"/>
    </source>
</evidence>
<dbReference type="GO" id="GO:0005634">
    <property type="term" value="C:nucleus"/>
    <property type="evidence" value="ECO:0007669"/>
    <property type="project" value="TreeGrafter"/>
</dbReference>
<dbReference type="VEuPathDB" id="TriTrypDB:TM35_000016270"/>
<name>A0A1X0PBC7_9TRYP</name>
<keyword evidence="10" id="KW-1185">Reference proteome</keyword>
<protein>
    <recommendedName>
        <fullName evidence="11">ZFP family member</fullName>
    </recommendedName>
</protein>
<keyword evidence="3 5" id="KW-0862">Zinc</keyword>
<dbReference type="SMART" id="SM00356">
    <property type="entry name" value="ZnF_C3H1"/>
    <property type="match status" value="1"/>
</dbReference>
<gene>
    <name evidence="9" type="ORF">TM35_000016270</name>
</gene>
<feature type="region of interest" description="Disordered" evidence="6">
    <location>
        <begin position="323"/>
        <end position="351"/>
    </location>
</feature>
<comment type="caution">
    <text evidence="9">The sequence shown here is derived from an EMBL/GenBank/DDBJ whole genome shotgun (WGS) entry which is preliminary data.</text>
</comment>
<dbReference type="InterPro" id="IPR000571">
    <property type="entry name" value="Znf_CCCH"/>
</dbReference>
<organism evidence="9 10">
    <name type="scientific">Trypanosoma theileri</name>
    <dbReference type="NCBI Taxonomy" id="67003"/>
    <lineage>
        <taxon>Eukaryota</taxon>
        <taxon>Discoba</taxon>
        <taxon>Euglenozoa</taxon>
        <taxon>Kinetoplastea</taxon>
        <taxon>Metakinetoplastina</taxon>
        <taxon>Trypanosomatida</taxon>
        <taxon>Trypanosomatidae</taxon>
        <taxon>Trypanosoma</taxon>
    </lineage>
</organism>
<evidence type="ECO:0000256" key="6">
    <source>
        <dbReference type="SAM" id="MobiDB-lite"/>
    </source>
</evidence>
<dbReference type="PROSITE" id="PS50199">
    <property type="entry name" value="ZF_RANBP2_2"/>
    <property type="match status" value="1"/>
</dbReference>
<dbReference type="Gene3D" id="1.25.40.90">
    <property type="match status" value="1"/>
</dbReference>
<dbReference type="EMBL" id="NBCO01000001">
    <property type="protein sequence ID" value="ORC93750.1"/>
    <property type="molecule type" value="Genomic_DNA"/>
</dbReference>
<feature type="domain" description="RanBP2-type" evidence="8">
    <location>
        <begin position="220"/>
        <end position="249"/>
    </location>
</feature>
<accession>A0A1X0PBC7</accession>
<evidence type="ECO:0000256" key="5">
    <source>
        <dbReference type="PROSITE-ProRule" id="PRU00723"/>
    </source>
</evidence>
<evidence type="ECO:0000259" key="8">
    <source>
        <dbReference type="PROSITE" id="PS50199"/>
    </source>
</evidence>
<dbReference type="Proteomes" id="UP000192257">
    <property type="component" value="Unassembled WGS sequence"/>
</dbReference>
<keyword evidence="1 5" id="KW-0479">Metal-binding</keyword>
<evidence type="ECO:0000256" key="3">
    <source>
        <dbReference type="ARBA" id="ARBA00022833"/>
    </source>
</evidence>
<feature type="domain" description="C3H1-type" evidence="7">
    <location>
        <begin position="183"/>
        <end position="210"/>
    </location>
</feature>
<feature type="zinc finger region" description="C3H1-type" evidence="5">
    <location>
        <begin position="183"/>
        <end position="210"/>
    </location>
</feature>
<dbReference type="RefSeq" id="XP_028887816.1">
    <property type="nucleotide sequence ID" value="XM_029021308.1"/>
</dbReference>
<dbReference type="PROSITE" id="PS50103">
    <property type="entry name" value="ZF_C3H1"/>
    <property type="match status" value="1"/>
</dbReference>
<dbReference type="InterPro" id="IPR008942">
    <property type="entry name" value="ENTH_VHS"/>
</dbReference>
<dbReference type="SUPFAM" id="SSF48464">
    <property type="entry name" value="ENTH/VHS domain"/>
    <property type="match status" value="1"/>
</dbReference>
<dbReference type="GO" id="GO:0008270">
    <property type="term" value="F:zinc ion binding"/>
    <property type="evidence" value="ECO:0007669"/>
    <property type="project" value="UniProtKB-KW"/>
</dbReference>
<evidence type="ECO:0008006" key="11">
    <source>
        <dbReference type="Google" id="ProtNLM"/>
    </source>
</evidence>
<reference evidence="9 10" key="1">
    <citation type="submission" date="2017-03" db="EMBL/GenBank/DDBJ databases">
        <title>An alternative strategy for trypanosome survival in the mammalian bloodstream revealed through genome and transcriptome analysis of the ubiquitous bovine parasite Trypanosoma (Megatrypanum) theileri.</title>
        <authorList>
            <person name="Kelly S."/>
            <person name="Ivens A."/>
            <person name="Mott A."/>
            <person name="O'Neill E."/>
            <person name="Emms D."/>
            <person name="Macleod O."/>
            <person name="Voorheis P."/>
            <person name="Matthews J."/>
            <person name="Matthews K."/>
            <person name="Carrington M."/>
        </authorList>
    </citation>
    <scope>NUCLEOTIDE SEQUENCE [LARGE SCALE GENOMIC DNA]</scope>
    <source>
        <strain evidence="9">Edinburgh</strain>
    </source>
</reference>
<proteinExistence type="predicted"/>
<evidence type="ECO:0000256" key="2">
    <source>
        <dbReference type="ARBA" id="ARBA00022771"/>
    </source>
</evidence>
<dbReference type="PANTHER" id="PTHR21099">
    <property type="entry name" value="RAD201"/>
    <property type="match status" value="1"/>
</dbReference>
<dbReference type="PROSITE" id="PS01358">
    <property type="entry name" value="ZF_RANBP2_1"/>
    <property type="match status" value="1"/>
</dbReference>
<dbReference type="OrthoDB" id="276741at2759"/>
<dbReference type="InterPro" id="IPR001876">
    <property type="entry name" value="Znf_RanBP2"/>
</dbReference>
<dbReference type="PANTHER" id="PTHR21099:SF2">
    <property type="entry name" value="SI:CH211-113E8.11"/>
    <property type="match status" value="1"/>
</dbReference>
<evidence type="ECO:0000256" key="1">
    <source>
        <dbReference type="ARBA" id="ARBA00022723"/>
    </source>
</evidence>
<sequence>MFGGGEEYFREPPSIDRDTLRRFAVFCARLRVVEKPGKKTVTEASRLAREVGDSETAFELVVGVLLRHIKSWTGNKQLTCWYILDKLCKEERDKYGYTASKYILDVGRDYIPYEDPVLGPKYESLVEHWEGVFPRHVVDALWLAKKDRLWALAHPDEVLQQKEEEERQWKQEEMFLEDEDGLNDYGQPCMDYLQGRCFWGDACKLYHPPGEEGSLPLECRLGDWKCPSCGAINRHFQRRCSNCIREKPQYKKGRKQTAEELLLSSPDPNVYVALRRQFGYDPNDVEDTVAHWKARLGDTSIESYKEERRAAYRVRILGKAPTSELEERMRSQKNYPDIDMGPPEDDDTTEADGVPARVMMQSLVPAGTSSVGAVALLSQTIVERGARDPKLPQILHELARYMKEVAANTNLQLSPIQGETLLTACKIVFSAWGADRAAKSFVPPFFRELRHIEGELGLSVELRDQLISITREFRTN</sequence>
<dbReference type="GeneID" id="39981088"/>
<dbReference type="AlphaFoldDB" id="A0A1X0PBC7"/>
<evidence type="ECO:0000313" key="9">
    <source>
        <dbReference type="EMBL" id="ORC93750.1"/>
    </source>
</evidence>
<evidence type="ECO:0000259" key="7">
    <source>
        <dbReference type="PROSITE" id="PS50103"/>
    </source>
</evidence>
<evidence type="ECO:0000256" key="4">
    <source>
        <dbReference type="PROSITE-ProRule" id="PRU00322"/>
    </source>
</evidence>
<keyword evidence="2 4" id="KW-0863">Zinc-finger</keyword>